<dbReference type="KEGG" id="hbu:Hbut_1432"/>
<evidence type="ECO:0000256" key="10">
    <source>
        <dbReference type="ARBA" id="ARBA00022723"/>
    </source>
</evidence>
<name>A2BMP5_HYPBU</name>
<dbReference type="HOGENOM" id="CLU_023982_4_0_2"/>
<evidence type="ECO:0000256" key="3">
    <source>
        <dbReference type="ARBA" id="ARBA00004922"/>
    </source>
</evidence>
<dbReference type="InterPro" id="IPR033895">
    <property type="entry name" value="GPT"/>
</dbReference>
<keyword evidence="11" id="KW-0256">Endoplasmic reticulum</keyword>
<evidence type="ECO:0000256" key="15">
    <source>
        <dbReference type="ARBA" id="ARBA00029567"/>
    </source>
</evidence>
<dbReference type="InterPro" id="IPR000715">
    <property type="entry name" value="Glycosyl_transferase_4"/>
</dbReference>
<feature type="transmembrane region" description="Helical" evidence="19">
    <location>
        <begin position="87"/>
        <end position="107"/>
    </location>
</feature>
<evidence type="ECO:0000256" key="16">
    <source>
        <dbReference type="ARBA" id="ARBA00033238"/>
    </source>
</evidence>
<feature type="transmembrane region" description="Helical" evidence="19">
    <location>
        <begin position="50"/>
        <end position="75"/>
    </location>
</feature>
<feature type="transmembrane region" description="Helical" evidence="19">
    <location>
        <begin position="237"/>
        <end position="262"/>
    </location>
</feature>
<accession>A2BMP5</accession>
<dbReference type="GO" id="GO:0016020">
    <property type="term" value="C:membrane"/>
    <property type="evidence" value="ECO:0007669"/>
    <property type="project" value="InterPro"/>
</dbReference>
<reference evidence="20 21" key="1">
    <citation type="journal article" date="2007" name="Archaea">
        <title>The genome of Hyperthermus butylicus: a sulfur-reducing, peptide fermenting, neutrophilic Crenarchaeote growing up to 108 degrees C.</title>
        <authorList>
            <person name="Brugger K."/>
            <person name="Chen L."/>
            <person name="Stark M."/>
            <person name="Zibat A."/>
            <person name="Redder P."/>
            <person name="Ruepp A."/>
            <person name="Awayez M."/>
            <person name="She Q."/>
            <person name="Garrett R.A."/>
            <person name="Klenk H.P."/>
        </authorList>
    </citation>
    <scope>NUCLEOTIDE SEQUENCE [LARGE SCALE GENOMIC DNA]</scope>
    <source>
        <strain evidence="21">DSM 5456 / JCM 9403 / PLM1-5</strain>
    </source>
</reference>
<dbReference type="GO" id="GO:0046872">
    <property type="term" value="F:metal ion binding"/>
    <property type="evidence" value="ECO:0007669"/>
    <property type="project" value="UniProtKB-KW"/>
</dbReference>
<proteinExistence type="inferred from homology"/>
<dbReference type="EC" id="2.7.8.15" evidence="5"/>
<comment type="subcellular location">
    <subcellularLocation>
        <location evidence="2">Endoplasmic reticulum membrane</location>
        <topology evidence="2">Multi-pass membrane protein</topology>
    </subcellularLocation>
</comment>
<evidence type="ECO:0000256" key="19">
    <source>
        <dbReference type="SAM" id="Phobius"/>
    </source>
</evidence>
<dbReference type="STRING" id="415426.Hbut_1432"/>
<keyword evidence="12" id="KW-0460">Magnesium</keyword>
<evidence type="ECO:0000256" key="4">
    <source>
        <dbReference type="ARBA" id="ARBA00009317"/>
    </source>
</evidence>
<feature type="transmembrane region" description="Helical" evidence="19">
    <location>
        <begin position="320"/>
        <end position="344"/>
    </location>
</feature>
<comment type="cofactor">
    <cofactor evidence="1">
        <name>Mg(2+)</name>
        <dbReference type="ChEBI" id="CHEBI:18420"/>
    </cofactor>
</comment>
<protein>
    <recommendedName>
        <fullName evidence="6">UDP-N-acetylglucosamine--dolichyl-phosphate N-acetylglucosaminephosphotransferase</fullName>
        <ecNumber evidence="5">2.7.8.15</ecNumber>
    </recommendedName>
    <alternativeName>
        <fullName evidence="15">GlcNAc-1-P transferase</fullName>
    </alternativeName>
    <alternativeName>
        <fullName evidence="16">N-acetylglucosamine-1-phosphate transferase</fullName>
    </alternativeName>
</protein>
<evidence type="ECO:0000256" key="9">
    <source>
        <dbReference type="ARBA" id="ARBA00022692"/>
    </source>
</evidence>
<comment type="catalytic activity">
    <reaction evidence="18">
        <text>a di-trans,poly-cis-dolichyl phosphate + UDP-N-acetyl-alpha-D-glucosamine = an N-acetyl-alpha-D-glucosaminyl-diphospho-di-trans,poly-cis-dolichol + UMP</text>
        <dbReference type="Rhea" id="RHEA:13289"/>
        <dbReference type="Rhea" id="RHEA-COMP:19498"/>
        <dbReference type="Rhea" id="RHEA-COMP:19507"/>
        <dbReference type="ChEBI" id="CHEBI:57683"/>
        <dbReference type="ChEBI" id="CHEBI:57705"/>
        <dbReference type="ChEBI" id="CHEBI:57865"/>
        <dbReference type="ChEBI" id="CHEBI:58427"/>
        <dbReference type="EC" id="2.7.8.15"/>
    </reaction>
    <physiologicalReaction direction="left-to-right" evidence="18">
        <dbReference type="Rhea" id="RHEA:13290"/>
    </physiologicalReaction>
</comment>
<evidence type="ECO:0000256" key="1">
    <source>
        <dbReference type="ARBA" id="ARBA00001946"/>
    </source>
</evidence>
<evidence type="ECO:0000256" key="5">
    <source>
        <dbReference type="ARBA" id="ARBA00013225"/>
    </source>
</evidence>
<keyword evidence="8" id="KW-0808">Transferase</keyword>
<keyword evidence="7" id="KW-0328">Glycosyltransferase</keyword>
<dbReference type="Proteomes" id="UP000002593">
    <property type="component" value="Chromosome"/>
</dbReference>
<organism evidence="20 21">
    <name type="scientific">Hyperthermus butylicus (strain DSM 5456 / JCM 9403 / PLM1-5)</name>
    <dbReference type="NCBI Taxonomy" id="415426"/>
    <lineage>
        <taxon>Archaea</taxon>
        <taxon>Thermoproteota</taxon>
        <taxon>Thermoprotei</taxon>
        <taxon>Desulfurococcales</taxon>
        <taxon>Pyrodictiaceae</taxon>
        <taxon>Hyperthermus</taxon>
    </lineage>
</organism>
<dbReference type="Pfam" id="PF00953">
    <property type="entry name" value="Glycos_transf_4"/>
    <property type="match status" value="1"/>
</dbReference>
<feature type="transmembrane region" description="Helical" evidence="19">
    <location>
        <begin position="151"/>
        <end position="172"/>
    </location>
</feature>
<dbReference type="AlphaFoldDB" id="A2BMP5"/>
<evidence type="ECO:0000313" key="20">
    <source>
        <dbReference type="EMBL" id="ABM81256.1"/>
    </source>
</evidence>
<evidence type="ECO:0000256" key="12">
    <source>
        <dbReference type="ARBA" id="ARBA00022842"/>
    </source>
</evidence>
<dbReference type="EMBL" id="CP000493">
    <property type="protein sequence ID" value="ABM81256.1"/>
    <property type="molecule type" value="Genomic_DNA"/>
</dbReference>
<keyword evidence="9 19" id="KW-0812">Transmembrane</keyword>
<evidence type="ECO:0000256" key="6">
    <source>
        <dbReference type="ARBA" id="ARBA00017659"/>
    </source>
</evidence>
<feature type="transmembrane region" description="Helical" evidence="19">
    <location>
        <begin position="6"/>
        <end position="29"/>
    </location>
</feature>
<keyword evidence="10" id="KW-0479">Metal-binding</keyword>
<dbReference type="EnsemblBacteria" id="ABM81256">
    <property type="protein sequence ID" value="ABM81256"/>
    <property type="gene ID" value="Hbut_1432"/>
</dbReference>
<comment type="function">
    <text evidence="17">UDP-N-acetylglucosamine--dolichyl-phosphate N-acetylglucosaminephosphotransferase that operates in the biosynthetic pathway of dolichol-linked oligosaccharides, the glycan precursors employed in protein asparagine (N)-glycosylation. The assembly of dolichol-linked oligosaccharides begins on the cytosolic side of the endoplasmic reticulum membrane and finishes in its lumen. The sequential addition of sugars to dolichol pyrophosphate produces dolichol-linked oligosaccharides containing fourteen sugars, including two GlcNAcs, nine mannoses and three glucoses. Once assembled, the oligosaccharide is transferred from the lipid to nascent proteins by oligosaccharyltransferases. Catalyzes the initial step of dolichol-linked oligosaccharide biosynthesis, transfering GlcNAc-1-P from cytosolic UDP-GlcNAc onto the carrier lipid dolichyl phosphate (P-dolichol), yielding GlcNAc-P-P-dolichol embedded in the cytoplasmic leaflet of the endoplasmic reticulum membrane.</text>
</comment>
<evidence type="ECO:0000256" key="13">
    <source>
        <dbReference type="ARBA" id="ARBA00022989"/>
    </source>
</evidence>
<dbReference type="CDD" id="cd06856">
    <property type="entry name" value="GT_GPT_archaea"/>
    <property type="match status" value="1"/>
</dbReference>
<dbReference type="GO" id="GO:0003975">
    <property type="term" value="F:UDP-N-acetylglucosamine-dolichyl-phosphate N-acetylglucosaminephosphotransferase activity"/>
    <property type="evidence" value="ECO:0007669"/>
    <property type="project" value="UniProtKB-EC"/>
</dbReference>
<dbReference type="GO" id="GO:0016757">
    <property type="term" value="F:glycosyltransferase activity"/>
    <property type="evidence" value="ECO:0007669"/>
    <property type="project" value="UniProtKB-KW"/>
</dbReference>
<dbReference type="OrthoDB" id="34534at2157"/>
<evidence type="ECO:0000256" key="18">
    <source>
        <dbReference type="ARBA" id="ARBA00045078"/>
    </source>
</evidence>
<evidence type="ECO:0000256" key="2">
    <source>
        <dbReference type="ARBA" id="ARBA00004477"/>
    </source>
</evidence>
<dbReference type="RefSeq" id="WP_011822574.1">
    <property type="nucleotide sequence ID" value="NC_008818.1"/>
</dbReference>
<keyword evidence="14 19" id="KW-0472">Membrane</keyword>
<keyword evidence="13 19" id="KW-1133">Transmembrane helix</keyword>
<dbReference type="GeneID" id="4782012"/>
<dbReference type="PANTHER" id="PTHR10571:SF0">
    <property type="entry name" value="UDP-N-ACETYLGLUCOSAMINE--DOLICHYL-PHOSPHATE N-ACETYLGLUCOSAMINEPHOSPHOTRANSFERASE"/>
    <property type="match status" value="1"/>
</dbReference>
<evidence type="ECO:0000256" key="14">
    <source>
        <dbReference type="ARBA" id="ARBA00023136"/>
    </source>
</evidence>
<evidence type="ECO:0000256" key="7">
    <source>
        <dbReference type="ARBA" id="ARBA00022676"/>
    </source>
</evidence>
<keyword evidence="21" id="KW-1185">Reference proteome</keyword>
<evidence type="ECO:0000313" key="21">
    <source>
        <dbReference type="Proteomes" id="UP000002593"/>
    </source>
</evidence>
<evidence type="ECO:0000256" key="17">
    <source>
        <dbReference type="ARBA" id="ARBA00044717"/>
    </source>
</evidence>
<dbReference type="PANTHER" id="PTHR10571">
    <property type="entry name" value="UDP-N-ACETYLGLUCOSAMINE--DOLICHYL-PHOSPHATE N-ACETYLGLUCOSAMINEPHOSPHOTRANSFERASE"/>
    <property type="match status" value="1"/>
</dbReference>
<evidence type="ECO:0000256" key="8">
    <source>
        <dbReference type="ARBA" id="ARBA00022679"/>
    </source>
</evidence>
<comment type="pathway">
    <text evidence="3">Protein modification; protein glycosylation.</text>
</comment>
<feature type="transmembrane region" description="Helical" evidence="19">
    <location>
        <begin position="184"/>
        <end position="217"/>
    </location>
</feature>
<evidence type="ECO:0000256" key="11">
    <source>
        <dbReference type="ARBA" id="ARBA00022824"/>
    </source>
</evidence>
<dbReference type="GO" id="GO:0006488">
    <property type="term" value="P:dolichol-linked oligosaccharide biosynthetic process"/>
    <property type="evidence" value="ECO:0007669"/>
    <property type="project" value="InterPro"/>
</dbReference>
<dbReference type="eggNOG" id="arCOG03199">
    <property type="taxonomic scope" value="Archaea"/>
</dbReference>
<sequence length="345" mass="36986">MAISHGGLVFTVISSAIAGLLVLIIEPRWIRLALERGLAGRDMNKPDRRLVAEAGGVWVVIAAAFGLLVLEALYIYLAGTQYHIVEYFALITLLLLASIIGMLDDFLGWKKGLPRSYRVAFTVPISLPLVAVKAGTTTISLPLIGTLDLGLLYPLVAVPIGVVGAANGFNMIAGFNGLEAGMGLLLMLFTAAYAYMKGLVFIAQAALVMAAVLLAFLRYNWYPARVFPGNTLTYGVGAYFATLVVLGNMEKFGLILFIPYFIKAYMYFRAVRILGTKDLEAFGVPGPNGCLKTPHRIVYSWGQLAIKIIGRLRGCAREPWVVALVLSVEAAIGFAALAAAAAGLL</sequence>
<gene>
    <name evidence="20" type="ordered locus">Hbut_1432</name>
</gene>
<comment type="similarity">
    <text evidence="4">Belongs to the glycosyltransferase 4 family.</text>
</comment>